<name>A0A845L4S7_9FIRM</name>
<evidence type="ECO:0000256" key="1">
    <source>
        <dbReference type="SAM" id="MobiDB-lite"/>
    </source>
</evidence>
<accession>A0A845L4S7</accession>
<reference evidence="2 3" key="1">
    <citation type="submission" date="2020-01" db="EMBL/GenBank/DDBJ databases">
        <title>Whole-genome sequence of Heliobacterium undosum DSM 13378.</title>
        <authorList>
            <person name="Kyndt J.A."/>
            <person name="Meyer T.E."/>
        </authorList>
    </citation>
    <scope>NUCLEOTIDE SEQUENCE [LARGE SCALE GENOMIC DNA]</scope>
    <source>
        <strain evidence="2 3">DSM 13378</strain>
    </source>
</reference>
<dbReference type="RefSeq" id="WP_161258088.1">
    <property type="nucleotide sequence ID" value="NZ_WXEY01000008.1"/>
</dbReference>
<protein>
    <submittedName>
        <fullName evidence="2">Uncharacterized protein</fullName>
    </submittedName>
</protein>
<dbReference type="InterPro" id="IPR058705">
    <property type="entry name" value="A_ENA"/>
</dbReference>
<evidence type="ECO:0000313" key="3">
    <source>
        <dbReference type="Proteomes" id="UP000463470"/>
    </source>
</evidence>
<comment type="caution">
    <text evidence="2">The sequence shown here is derived from an EMBL/GenBank/DDBJ whole genome shotgun (WGS) entry which is preliminary data.</text>
</comment>
<sequence>MKSPDHGKSCDSACHQAFRELIVAFASEEKSLASLLEAEAARAQAAAKNAHVGIDQFIELNRSIREILSALLKREVLMQLKLDLLLRWSADTDKPEEQTPLLPTSQSPQAPTVPYASGHVVSTVPSKSKPHDASFPDASSPGASLSDASFPYASFPSGGFPPSLFAQRADSSPPIVVRFLVGKKRVRLAKKKDWRLPDKE</sequence>
<dbReference type="OrthoDB" id="9890331at2"/>
<dbReference type="AlphaFoldDB" id="A0A845L4S7"/>
<dbReference type="Proteomes" id="UP000463470">
    <property type="component" value="Unassembled WGS sequence"/>
</dbReference>
<keyword evidence="3" id="KW-1185">Reference proteome</keyword>
<dbReference type="Pfam" id="PF26595">
    <property type="entry name" value="A_ENA"/>
    <property type="match status" value="1"/>
</dbReference>
<dbReference type="EMBL" id="WXEY01000008">
    <property type="protein sequence ID" value="MZP29854.1"/>
    <property type="molecule type" value="Genomic_DNA"/>
</dbReference>
<feature type="region of interest" description="Disordered" evidence="1">
    <location>
        <begin position="95"/>
        <end position="143"/>
    </location>
</feature>
<evidence type="ECO:0000313" key="2">
    <source>
        <dbReference type="EMBL" id="MZP29854.1"/>
    </source>
</evidence>
<feature type="compositionally biased region" description="Polar residues" evidence="1">
    <location>
        <begin position="101"/>
        <end position="110"/>
    </location>
</feature>
<organism evidence="2 3">
    <name type="scientific">Heliomicrobium undosum</name>
    <dbReference type="NCBI Taxonomy" id="121734"/>
    <lineage>
        <taxon>Bacteria</taxon>
        <taxon>Bacillati</taxon>
        <taxon>Bacillota</taxon>
        <taxon>Clostridia</taxon>
        <taxon>Eubacteriales</taxon>
        <taxon>Heliobacteriaceae</taxon>
        <taxon>Heliomicrobium</taxon>
    </lineage>
</organism>
<gene>
    <name evidence="2" type="ORF">GTO91_09055</name>
</gene>
<proteinExistence type="predicted"/>